<dbReference type="RefSeq" id="WP_119864466.1">
    <property type="nucleotide sequence ID" value="NZ_CP016786.1"/>
</dbReference>
<dbReference type="OrthoDB" id="1925648at2"/>
<dbReference type="NCBIfam" id="NF010681">
    <property type="entry name" value="PRK14081.1"/>
    <property type="match status" value="1"/>
</dbReference>
<evidence type="ECO:0000259" key="1">
    <source>
        <dbReference type="Pfam" id="PF07495"/>
    </source>
</evidence>
<dbReference type="Proteomes" id="UP000264883">
    <property type="component" value="Chromosome"/>
</dbReference>
<feature type="domain" description="Two component regulator three Y" evidence="1">
    <location>
        <begin position="136"/>
        <end position="198"/>
    </location>
</feature>
<dbReference type="AlphaFoldDB" id="A0A343J9X6"/>
<name>A0A343J9X6_9CLOT</name>
<evidence type="ECO:0000313" key="2">
    <source>
        <dbReference type="EMBL" id="ASW42334.1"/>
    </source>
</evidence>
<organism evidence="2 3">
    <name type="scientific">Clostridium isatidis</name>
    <dbReference type="NCBI Taxonomy" id="182773"/>
    <lineage>
        <taxon>Bacteria</taxon>
        <taxon>Bacillati</taxon>
        <taxon>Bacillota</taxon>
        <taxon>Clostridia</taxon>
        <taxon>Eubacteriales</taxon>
        <taxon>Clostridiaceae</taxon>
        <taxon>Clostridium</taxon>
    </lineage>
</organism>
<dbReference type="KEGG" id="cia:BEN51_02180"/>
<accession>A0A343J9X6</accession>
<keyword evidence="3" id="KW-1185">Reference proteome</keyword>
<feature type="domain" description="Two component regulator three Y" evidence="1">
    <location>
        <begin position="33"/>
        <end position="93"/>
    </location>
</feature>
<evidence type="ECO:0000313" key="3">
    <source>
        <dbReference type="Proteomes" id="UP000264883"/>
    </source>
</evidence>
<dbReference type="InterPro" id="IPR011123">
    <property type="entry name" value="Y_Y_Y"/>
</dbReference>
<gene>
    <name evidence="2" type="ORF">BEN51_02180</name>
</gene>
<dbReference type="Pfam" id="PF07495">
    <property type="entry name" value="Y_Y_Y"/>
    <property type="match status" value="5"/>
</dbReference>
<reference evidence="2 3" key="1">
    <citation type="submission" date="2016-08" db="EMBL/GenBank/DDBJ databases">
        <title>Complete Genome Sequence Of The Indigo Reducing Clostridium isatidis DSM15098.</title>
        <authorList>
            <person name="Little G.T."/>
            <person name="Minton N.P."/>
        </authorList>
    </citation>
    <scope>NUCLEOTIDE SEQUENCE [LARGE SCALE GENOMIC DNA]</scope>
    <source>
        <strain evidence="2 3">DSM 15098</strain>
    </source>
</reference>
<feature type="domain" description="Two component regulator three Y" evidence="1">
    <location>
        <begin position="231"/>
        <end position="292"/>
    </location>
</feature>
<proteinExistence type="predicted"/>
<feature type="domain" description="Two component regulator three Y" evidence="1">
    <location>
        <begin position="524"/>
        <end position="589"/>
    </location>
</feature>
<sequence>MSELLISFDKESPSLIDEKIKIKAITEDKASLEYKFLEGTPGEGNLVWKPIQDFSNKNECEWKPIKPGEYMIMVQTKDKKSNTLKNAKARYKIKTSKEEISSIKENKDKLITKIITEKDSLILGEKINIEVIGKEGEELLYRYLIMGSHDWEIIKDYSTENKLTYTTIENGTIEILVECKRLASEENVEDFERVTFKVMNQPKIEIESFECLSENILVDEELIFKVGVNCDKTRTILYKFIKIDSNGRAACIQDYSTNNIISFSEGTKGEYKLLCYVKDLFSNKRFDDRAYIMYKVKPYNEIRIRKFSSDLNDPQVVGTKINFRASVNGGKEVLYRYIVEGPVAEDTGYIRSKLFTWEPKAEGEYKIILKVKDISFEANGEKDYEDIKEIFFKIEKKAEKPVRIVDIITSKANGYIKNEPINIKIKAEGGTELKYSFIVYKDGVEKERTDYGLTNWINFTPEESGEYELEVRVLDKYSDKEFDVHNFIYFKVRDYQLAEIDYVLLSQKEIYLVGDTIDIETIVQNTKNVLLRYVTKINGHEVEDTGFLKNKRFKVKPKAPGKYTFEIYAKNVLCTEEYDVKKEVSVYVHDAIPVTNTKINIKEKEIKVNQEITFEVTSEGGRDVCYEFYIMEKGTWVRVQSYSKKSYYTFLPFSTGKYRILVLSKSYYKKVNYEDYTSLEFEVKP</sequence>
<feature type="domain" description="Two component regulator three Y" evidence="1">
    <location>
        <begin position="428"/>
        <end position="484"/>
    </location>
</feature>
<dbReference type="EMBL" id="CP016786">
    <property type="protein sequence ID" value="ASW42334.1"/>
    <property type="molecule type" value="Genomic_DNA"/>
</dbReference>
<protein>
    <submittedName>
        <fullName evidence="2">Triple tyrosine motif-containing protein</fullName>
    </submittedName>
</protein>